<dbReference type="Proteomes" id="UP001153269">
    <property type="component" value="Unassembled WGS sequence"/>
</dbReference>
<organism evidence="2 3">
    <name type="scientific">Pleuronectes platessa</name>
    <name type="common">European plaice</name>
    <dbReference type="NCBI Taxonomy" id="8262"/>
    <lineage>
        <taxon>Eukaryota</taxon>
        <taxon>Metazoa</taxon>
        <taxon>Chordata</taxon>
        <taxon>Craniata</taxon>
        <taxon>Vertebrata</taxon>
        <taxon>Euteleostomi</taxon>
        <taxon>Actinopterygii</taxon>
        <taxon>Neopterygii</taxon>
        <taxon>Teleostei</taxon>
        <taxon>Neoteleostei</taxon>
        <taxon>Acanthomorphata</taxon>
        <taxon>Carangaria</taxon>
        <taxon>Pleuronectiformes</taxon>
        <taxon>Pleuronectoidei</taxon>
        <taxon>Pleuronectidae</taxon>
        <taxon>Pleuronectes</taxon>
    </lineage>
</organism>
<evidence type="ECO:0000313" key="3">
    <source>
        <dbReference type="Proteomes" id="UP001153269"/>
    </source>
</evidence>
<gene>
    <name evidence="2" type="ORF">PLEPLA_LOCUS22671</name>
</gene>
<accession>A0A9N7UN60</accession>
<proteinExistence type="predicted"/>
<evidence type="ECO:0000313" key="2">
    <source>
        <dbReference type="EMBL" id="CAB1434622.1"/>
    </source>
</evidence>
<sequence length="107" mass="11485">MSPPLPGSGFCVAHGYRQERRGLIVSGRGRRLREDPGSRQSFAAAQEITSSHSTWERFLLIFTAPPPGASQHPLLPQTCSSTSPPPSSPLTSFDIKGAATRLAVYPP</sequence>
<comment type="caution">
    <text evidence="2">The sequence shown here is derived from an EMBL/GenBank/DDBJ whole genome shotgun (WGS) entry which is preliminary data.</text>
</comment>
<dbReference type="AlphaFoldDB" id="A0A9N7UN60"/>
<protein>
    <submittedName>
        <fullName evidence="2">Uncharacterized protein</fullName>
    </submittedName>
</protein>
<feature type="region of interest" description="Disordered" evidence="1">
    <location>
        <begin position="69"/>
        <end position="93"/>
    </location>
</feature>
<dbReference type="EMBL" id="CADEAL010001680">
    <property type="protein sequence ID" value="CAB1434622.1"/>
    <property type="molecule type" value="Genomic_DNA"/>
</dbReference>
<reference evidence="2" key="1">
    <citation type="submission" date="2020-03" db="EMBL/GenBank/DDBJ databases">
        <authorList>
            <person name="Weist P."/>
        </authorList>
    </citation>
    <scope>NUCLEOTIDE SEQUENCE</scope>
</reference>
<feature type="compositionally biased region" description="Low complexity" evidence="1">
    <location>
        <begin position="73"/>
        <end position="82"/>
    </location>
</feature>
<keyword evidence="3" id="KW-1185">Reference proteome</keyword>
<evidence type="ECO:0000256" key="1">
    <source>
        <dbReference type="SAM" id="MobiDB-lite"/>
    </source>
</evidence>
<name>A0A9N7UN60_PLEPL</name>